<protein>
    <submittedName>
        <fullName evidence="2">Uncharacterized protein</fullName>
    </submittedName>
</protein>
<proteinExistence type="predicted"/>
<feature type="region of interest" description="Disordered" evidence="1">
    <location>
        <begin position="1"/>
        <end position="34"/>
    </location>
</feature>
<accession>A0A2I8VMX9</accession>
<evidence type="ECO:0000256" key="1">
    <source>
        <dbReference type="SAM" id="MobiDB-lite"/>
    </source>
</evidence>
<gene>
    <name evidence="2" type="ORF">C2R22_17610</name>
</gene>
<evidence type="ECO:0000313" key="3">
    <source>
        <dbReference type="Proteomes" id="UP000236584"/>
    </source>
</evidence>
<organism evidence="2 3">
    <name type="scientific">Salinigranum rubrum</name>
    <dbReference type="NCBI Taxonomy" id="755307"/>
    <lineage>
        <taxon>Archaea</taxon>
        <taxon>Methanobacteriati</taxon>
        <taxon>Methanobacteriota</taxon>
        <taxon>Stenosarchaea group</taxon>
        <taxon>Halobacteria</taxon>
        <taxon>Halobacteriales</taxon>
        <taxon>Haloferacaceae</taxon>
        <taxon>Salinigranum</taxon>
    </lineage>
</organism>
<keyword evidence="3" id="KW-1185">Reference proteome</keyword>
<dbReference type="GeneID" id="35593948"/>
<dbReference type="RefSeq" id="WP_103426923.1">
    <property type="nucleotide sequence ID" value="NZ_CP026309.1"/>
</dbReference>
<sequence length="223" mass="24628">MVPTTSDAPGDGDRRSSSTPDEDGDSEEAFSVERRTVQGHAALVARYPDRLSVEWRPTHPVHFGVHVGDRLKDADADVSSPRIDEWEVTEITPELVVGEHVRTGDRREFDRRRVEQGLIVGNYATNLSGFERVVAHAVGSWETYDPDAETGTVYRGNPYVTVVAYGNNGQTYGLRYRYTEAGNPESVTLWEEDVSVGNLDADLRAQLTEAVEAALTVEGYAVD</sequence>
<dbReference type="EMBL" id="CP026309">
    <property type="protein sequence ID" value="AUV83234.1"/>
    <property type="molecule type" value="Genomic_DNA"/>
</dbReference>
<name>A0A2I8VMX9_9EURY</name>
<dbReference type="Proteomes" id="UP000236584">
    <property type="component" value="Chromosome"/>
</dbReference>
<dbReference type="OrthoDB" id="187143at2157"/>
<evidence type="ECO:0000313" key="2">
    <source>
        <dbReference type="EMBL" id="AUV83234.1"/>
    </source>
</evidence>
<reference evidence="2 3" key="1">
    <citation type="submission" date="2018-01" db="EMBL/GenBank/DDBJ databases">
        <title>Complete genome sequence of Salinigranum rubrum GX10T, an extremely halophilic archaeon isolated from a marine solar saltern.</title>
        <authorList>
            <person name="Han S."/>
        </authorList>
    </citation>
    <scope>NUCLEOTIDE SEQUENCE [LARGE SCALE GENOMIC DNA]</scope>
    <source>
        <strain evidence="2 3">GX10</strain>
    </source>
</reference>
<dbReference type="KEGG" id="srub:C2R22_17610"/>
<dbReference type="AlphaFoldDB" id="A0A2I8VMX9"/>
<feature type="compositionally biased region" description="Acidic residues" evidence="1">
    <location>
        <begin position="20"/>
        <end position="30"/>
    </location>
</feature>